<protein>
    <recommendedName>
        <fullName evidence="3">CopG family transcriptional regulator</fullName>
    </recommendedName>
</protein>
<evidence type="ECO:0008006" key="3">
    <source>
        <dbReference type="Google" id="ProtNLM"/>
    </source>
</evidence>
<name>A0A139XFJ1_9CYAN</name>
<dbReference type="EMBL" id="ANNX02000014">
    <property type="protein sequence ID" value="KYC43465.1"/>
    <property type="molecule type" value="Genomic_DNA"/>
</dbReference>
<comment type="caution">
    <text evidence="1">The sequence shown here is derived from an EMBL/GenBank/DDBJ whole genome shotgun (WGS) entry which is preliminary data.</text>
</comment>
<gene>
    <name evidence="1" type="ORF">WA1_11100</name>
</gene>
<evidence type="ECO:0000313" key="2">
    <source>
        <dbReference type="Proteomes" id="UP000076925"/>
    </source>
</evidence>
<keyword evidence="2" id="KW-1185">Reference proteome</keyword>
<organism evidence="1 2">
    <name type="scientific">Scytonema hofmannii PCC 7110</name>
    <dbReference type="NCBI Taxonomy" id="128403"/>
    <lineage>
        <taxon>Bacteria</taxon>
        <taxon>Bacillati</taxon>
        <taxon>Cyanobacteriota</taxon>
        <taxon>Cyanophyceae</taxon>
        <taxon>Nostocales</taxon>
        <taxon>Scytonemataceae</taxon>
        <taxon>Scytonema</taxon>
    </lineage>
</organism>
<accession>A0A139XFJ1</accession>
<dbReference type="OrthoDB" id="516757at2"/>
<sequence length="61" mass="6881">MSTGKGKKRTRNIPVLHEQVKEQHSIMFTPATWKKLQALAIDADLSVSEYLETLIRAIDGD</sequence>
<dbReference type="AlphaFoldDB" id="A0A139XFJ1"/>
<dbReference type="Proteomes" id="UP000076925">
    <property type="component" value="Unassembled WGS sequence"/>
</dbReference>
<proteinExistence type="predicted"/>
<evidence type="ECO:0000313" key="1">
    <source>
        <dbReference type="EMBL" id="KYC43465.1"/>
    </source>
</evidence>
<dbReference type="RefSeq" id="WP_017748410.1">
    <property type="nucleotide sequence ID" value="NZ_KQ976354.1"/>
</dbReference>
<reference evidence="1 2" key="1">
    <citation type="journal article" date="2013" name="Genome Biol. Evol.">
        <title>Genomes of Stigonematalean cyanobacteria (subsection V) and the evolution of oxygenic photosynthesis from prokaryotes to plastids.</title>
        <authorList>
            <person name="Dagan T."/>
            <person name="Roettger M."/>
            <person name="Stucken K."/>
            <person name="Landan G."/>
            <person name="Koch R."/>
            <person name="Major P."/>
            <person name="Gould S.B."/>
            <person name="Goremykin V.V."/>
            <person name="Rippka R."/>
            <person name="Tandeau de Marsac N."/>
            <person name="Gugger M."/>
            <person name="Lockhart P.J."/>
            <person name="Allen J.F."/>
            <person name="Brune I."/>
            <person name="Maus I."/>
            <person name="Puhler A."/>
            <person name="Martin W.F."/>
        </authorList>
    </citation>
    <scope>NUCLEOTIDE SEQUENCE [LARGE SCALE GENOMIC DNA]</scope>
    <source>
        <strain evidence="1 2">PCC 7110</strain>
    </source>
</reference>